<evidence type="ECO:0000256" key="4">
    <source>
        <dbReference type="ARBA" id="ARBA00023128"/>
    </source>
</evidence>
<sequence>MSANLQEKAAEALEKLKTENPYFSKYADKIAKIQKSSPEEFLSKIQKQEAEKAKKQADEKARDYSELMNPKKTIETKSELPFKKLEDIMKIELLEGKSADEIKEIWLEYHKSKDVIAAVVPTEIFNKLMDNAKKYPIFIFPIPRSQGFEFIMLQFAANTVHFTPLLCYQVHKENAPECLNIVHYIEFKDKGIVLMRGEYDTKVINVQEAQCLANQLQMYYTQNNEKKLELLETFTKSPEKFKHMDVIKELENLQIA</sequence>
<name>A0A9J6BPE4_POLVA</name>
<dbReference type="Proteomes" id="UP001107558">
    <property type="component" value="Chromosome 3"/>
</dbReference>
<evidence type="ECO:0008006" key="7">
    <source>
        <dbReference type="Google" id="ProtNLM"/>
    </source>
</evidence>
<accession>A0A9J6BPE4</accession>
<gene>
    <name evidence="5" type="ORF">PVAND_001912</name>
</gene>
<comment type="similarity">
    <text evidence="2">Belongs to the ATP11 family.</text>
</comment>
<dbReference type="GO" id="GO:0033615">
    <property type="term" value="P:mitochondrial proton-transporting ATP synthase complex assembly"/>
    <property type="evidence" value="ECO:0007669"/>
    <property type="project" value="TreeGrafter"/>
</dbReference>
<organism evidence="5 6">
    <name type="scientific">Polypedilum vanderplanki</name>
    <name type="common">Sleeping chironomid midge</name>
    <dbReference type="NCBI Taxonomy" id="319348"/>
    <lineage>
        <taxon>Eukaryota</taxon>
        <taxon>Metazoa</taxon>
        <taxon>Ecdysozoa</taxon>
        <taxon>Arthropoda</taxon>
        <taxon>Hexapoda</taxon>
        <taxon>Insecta</taxon>
        <taxon>Pterygota</taxon>
        <taxon>Neoptera</taxon>
        <taxon>Endopterygota</taxon>
        <taxon>Diptera</taxon>
        <taxon>Nematocera</taxon>
        <taxon>Chironomoidea</taxon>
        <taxon>Chironomidae</taxon>
        <taxon>Chironominae</taxon>
        <taxon>Polypedilum</taxon>
        <taxon>Polypedilum</taxon>
    </lineage>
</organism>
<evidence type="ECO:0000256" key="1">
    <source>
        <dbReference type="ARBA" id="ARBA00004173"/>
    </source>
</evidence>
<protein>
    <recommendedName>
        <fullName evidence="7">ATP synthase mitochondrial F1 complex assembly factor 1</fullName>
    </recommendedName>
</protein>
<dbReference type="PANTHER" id="PTHR13126:SF0">
    <property type="entry name" value="ATP SYNTHASE MITOCHONDRIAL F1 COMPLEX ASSEMBLY FACTOR 1"/>
    <property type="match status" value="1"/>
</dbReference>
<keyword evidence="6" id="KW-1185">Reference proteome</keyword>
<evidence type="ECO:0000313" key="5">
    <source>
        <dbReference type="EMBL" id="KAG5671732.1"/>
    </source>
</evidence>
<keyword evidence="4" id="KW-0496">Mitochondrion</keyword>
<dbReference type="AlphaFoldDB" id="A0A9J6BPE4"/>
<dbReference type="GO" id="GO:0005739">
    <property type="term" value="C:mitochondrion"/>
    <property type="evidence" value="ECO:0007669"/>
    <property type="project" value="UniProtKB-SubCell"/>
</dbReference>
<dbReference type="PANTHER" id="PTHR13126">
    <property type="entry name" value="CHAPERONE ATP11"/>
    <property type="match status" value="1"/>
</dbReference>
<evidence type="ECO:0000256" key="2">
    <source>
        <dbReference type="ARBA" id="ARBA00009116"/>
    </source>
</evidence>
<evidence type="ECO:0000256" key="3">
    <source>
        <dbReference type="ARBA" id="ARBA00022946"/>
    </source>
</evidence>
<proteinExistence type="inferred from homology"/>
<dbReference type="EMBL" id="JADBJN010000003">
    <property type="protein sequence ID" value="KAG5671732.1"/>
    <property type="molecule type" value="Genomic_DNA"/>
</dbReference>
<dbReference type="OrthoDB" id="16535at2759"/>
<comment type="subcellular location">
    <subcellularLocation>
        <location evidence="1">Mitochondrion</location>
    </subcellularLocation>
</comment>
<evidence type="ECO:0000313" key="6">
    <source>
        <dbReference type="Proteomes" id="UP001107558"/>
    </source>
</evidence>
<reference evidence="5" key="1">
    <citation type="submission" date="2021-03" db="EMBL/GenBank/DDBJ databases">
        <title>Chromosome level genome of the anhydrobiotic midge Polypedilum vanderplanki.</title>
        <authorList>
            <person name="Yoshida Y."/>
            <person name="Kikawada T."/>
            <person name="Gusev O."/>
        </authorList>
    </citation>
    <scope>NUCLEOTIDE SEQUENCE</scope>
    <source>
        <strain evidence="5">NIAS01</strain>
        <tissue evidence="5">Whole body or cell culture</tissue>
    </source>
</reference>
<dbReference type="Pfam" id="PF06644">
    <property type="entry name" value="ATP11"/>
    <property type="match status" value="1"/>
</dbReference>
<comment type="caution">
    <text evidence="5">The sequence shown here is derived from an EMBL/GenBank/DDBJ whole genome shotgun (WGS) entry which is preliminary data.</text>
</comment>
<dbReference type="InterPro" id="IPR010591">
    <property type="entry name" value="ATP11"/>
</dbReference>
<keyword evidence="3" id="KW-0809">Transit peptide</keyword>